<keyword evidence="1" id="KW-0614">Plasmid</keyword>
<reference evidence="1" key="1">
    <citation type="submission" date="2021-09" db="EMBL/GenBank/DDBJ databases">
        <title>Comparative genomics of Edwardsiella genus reveals species-based diversity.</title>
        <authorList>
            <person name="Tekedar H.C."/>
            <person name="Kumru S."/>
            <person name="Waldbieser G.C."/>
            <person name="Reichley S.R."/>
            <person name="Lawrence M.L."/>
            <person name="Griffin M.J."/>
        </authorList>
    </citation>
    <scope>NUCLEOTIDE SEQUENCE</scope>
    <source>
        <strain evidence="1">ATCC 15947</strain>
    </source>
</reference>
<keyword evidence="2" id="KW-1185">Reference proteome</keyword>
<geneLocation type="plasmid" evidence="1 2">
    <name>pET-ATCC-159-1</name>
</geneLocation>
<evidence type="ECO:0000313" key="2">
    <source>
        <dbReference type="Proteomes" id="UP000245918"/>
    </source>
</evidence>
<accession>A0AC61TMW4</accession>
<proteinExistence type="predicted"/>
<dbReference type="Proteomes" id="UP000245918">
    <property type="component" value="Plasmid pET-ATCC-159-1"/>
</dbReference>
<protein>
    <submittedName>
        <fullName evidence="1">Uncharacterized protein</fullName>
    </submittedName>
</protein>
<dbReference type="EMBL" id="CP084508">
    <property type="protein sequence ID" value="UCQ02043.1"/>
    <property type="molecule type" value="Genomic_DNA"/>
</dbReference>
<name>A0AC61TMW4_EDWTA</name>
<gene>
    <name evidence="1" type="ORF">DCL27_17270</name>
</gene>
<sequence length="173" mass="17594">MNMKSKFAALLACTGLIASVGAYAGDWTPEGSITASFSITPPTGYTVSWMPTLKTFTSSEAFQKGVGVITLSNKDGTQGTAFGLTSRANLTDQAGKAGALTFTNSDGGSILATAVTSLTADSYGPFINGAQAEGTSPGGNLSTANAMFMVKPLGEGTLPAGNYSDVITVKIWN</sequence>
<evidence type="ECO:0000313" key="1">
    <source>
        <dbReference type="EMBL" id="UCQ02043.1"/>
    </source>
</evidence>
<organism evidence="1 2">
    <name type="scientific">Edwardsiella tarda ATCC 15947 = NBRC 105688</name>
    <dbReference type="NCBI Taxonomy" id="667121"/>
    <lineage>
        <taxon>Bacteria</taxon>
        <taxon>Pseudomonadati</taxon>
        <taxon>Pseudomonadota</taxon>
        <taxon>Gammaproteobacteria</taxon>
        <taxon>Enterobacterales</taxon>
        <taxon>Hafniaceae</taxon>
        <taxon>Edwardsiella</taxon>
    </lineage>
</organism>